<evidence type="ECO:0000256" key="6">
    <source>
        <dbReference type="ARBA" id="ARBA00022553"/>
    </source>
</evidence>
<dbReference type="GO" id="GO:0005737">
    <property type="term" value="C:cytoplasm"/>
    <property type="evidence" value="ECO:0007669"/>
    <property type="project" value="UniProtKB-SubCell"/>
</dbReference>
<evidence type="ECO:0000256" key="9">
    <source>
        <dbReference type="ARBA" id="ARBA00023273"/>
    </source>
</evidence>
<dbReference type="InterPro" id="IPR001683">
    <property type="entry name" value="PX_dom"/>
</dbReference>
<dbReference type="OrthoDB" id="10255964at2759"/>
<feature type="compositionally biased region" description="Polar residues" evidence="11">
    <location>
        <begin position="302"/>
        <end position="320"/>
    </location>
</feature>
<feature type="compositionally biased region" description="Polar residues" evidence="11">
    <location>
        <begin position="535"/>
        <end position="553"/>
    </location>
</feature>
<dbReference type="PROSITE" id="PS50002">
    <property type="entry name" value="SH3"/>
    <property type="match status" value="6"/>
</dbReference>
<feature type="compositionally biased region" description="Basic residues" evidence="11">
    <location>
        <begin position="321"/>
        <end position="336"/>
    </location>
</feature>
<evidence type="ECO:0000313" key="14">
    <source>
        <dbReference type="EMBL" id="RMX59151.1"/>
    </source>
</evidence>
<dbReference type="SMART" id="SM00326">
    <property type="entry name" value="SH3"/>
    <property type="match status" value="6"/>
</dbReference>
<comment type="caution">
    <text evidence="14">The sequence shown here is derived from an EMBL/GenBank/DDBJ whole genome shotgun (WGS) entry which is preliminary data.</text>
</comment>
<feature type="region of interest" description="Disordered" evidence="11">
    <location>
        <begin position="126"/>
        <end position="146"/>
    </location>
</feature>
<name>A0A3M6UZN7_POCDA</name>
<feature type="region of interest" description="Disordered" evidence="11">
    <location>
        <begin position="570"/>
        <end position="589"/>
    </location>
</feature>
<evidence type="ECO:0000259" key="13">
    <source>
        <dbReference type="PROSITE" id="PS50195"/>
    </source>
</evidence>
<dbReference type="PANTHER" id="PTHR15706:SF2">
    <property type="entry name" value="SH3 AND PX DOMAIN-CONTAINING PROTEIN 2A"/>
    <property type="match status" value="1"/>
</dbReference>
<dbReference type="InterPro" id="IPR001452">
    <property type="entry name" value="SH3_domain"/>
</dbReference>
<dbReference type="CDD" id="cd06888">
    <property type="entry name" value="PX_FISH"/>
    <property type="match status" value="1"/>
</dbReference>
<dbReference type="PROSITE" id="PS50195">
    <property type="entry name" value="PX"/>
    <property type="match status" value="1"/>
</dbReference>
<dbReference type="CDD" id="cd11856">
    <property type="entry name" value="SH3_p47phox_like"/>
    <property type="match status" value="2"/>
</dbReference>
<dbReference type="OMA" id="YITTHAY"/>
<dbReference type="EMBL" id="RCHS01000399">
    <property type="protein sequence ID" value="RMX59151.1"/>
    <property type="molecule type" value="Genomic_DNA"/>
</dbReference>
<dbReference type="CDD" id="cd12015">
    <property type="entry name" value="SH3_Tks_1"/>
    <property type="match status" value="1"/>
</dbReference>
<dbReference type="Proteomes" id="UP000275408">
    <property type="component" value="Unassembled WGS sequence"/>
</dbReference>
<evidence type="ECO:0000256" key="7">
    <source>
        <dbReference type="ARBA" id="ARBA00022737"/>
    </source>
</evidence>
<evidence type="ECO:0000256" key="8">
    <source>
        <dbReference type="ARBA" id="ARBA00022949"/>
    </source>
</evidence>
<feature type="domain" description="PX" evidence="13">
    <location>
        <begin position="4"/>
        <end position="128"/>
    </location>
</feature>
<dbReference type="PANTHER" id="PTHR15706">
    <property type="entry name" value="SH3 MULTIPLE DOMAIN"/>
    <property type="match status" value="1"/>
</dbReference>
<sequence>MSPRVLTDVKVVDIQKRKVPSKHYVYVINVTWSDGSVNVVYRRYSKFFDLQTKLLEEFPHESGVKDPSKRILPFLPGKIIFGRSHVRDVALRRKEPIGEYCKELISLPPKISTSGTVLKFFEPQPEDIDLPSKEKDKKRKEKDSADHISGPVMLEQYVAIADYKKQNRNEVNMVAGDIVEVIDKNENGWWFVNVDEEQGWVPAAYLEREDGSLDESANQLVTESGERMITTTTYKAELDDEISFEVGVLVTVIEKNFDGWWLIRYQNREGWAPAMYLKKADPSQLEAIRHGSESLAREKTASVASGVQSASRIHGSNKTGTKGRKVPPRKASVKRSKKLPVHITNMSYEKTMAIRDSPTSKSPEVEYFTVGDFRSLGVEGALNFTEGMSVEVVEKAPNGWWLGKIGGVEGWIPSSYLGKRLLEKQQANRAESSNASINIPKPSPRIPEKIPEGNATFFTLADYNDTFEGGISFKEGQPAQLIEQNPDGWSYVRIQGKEGWAPTSYLVSSTEKKSAAPPRPVAPVSAKPIAKQMPNIASSQSGKGASYAQSQQRKPLPVPAKNTTKMAVSSLNSVPKKPDLPAKPQVKPRSKIWPPEVSVKSSITKPTRVPVKQNIFCKALESFSSENGEGLSFCTGDEFEFVEDSNNGWWLVKTKGGKEGWVPASYLERVNIKPVAPKRPAKPNPPKKAQHQDTKTVYVAMAEYADEGDQDCISFKKGDRMEVLEMDEGGWWLVTIGGKSGWAPSNFLKPLE</sequence>
<dbReference type="AlphaFoldDB" id="A0A3M6UZN7"/>
<keyword evidence="8" id="KW-0965">Cell junction</keyword>
<dbReference type="Pfam" id="PF07653">
    <property type="entry name" value="SH3_2"/>
    <property type="match status" value="1"/>
</dbReference>
<dbReference type="InterPro" id="IPR051228">
    <property type="entry name" value="NADPH_Oxidase/PX-Domain"/>
</dbReference>
<evidence type="ECO:0000256" key="10">
    <source>
        <dbReference type="PROSITE-ProRule" id="PRU00192"/>
    </source>
</evidence>
<accession>A0A3M6UZN7</accession>
<dbReference type="PRINTS" id="PR01887">
    <property type="entry name" value="SPECTRNALPHA"/>
</dbReference>
<evidence type="ECO:0000256" key="3">
    <source>
        <dbReference type="ARBA" id="ARBA00009628"/>
    </source>
</evidence>
<keyword evidence="4 10" id="KW-0728">SH3 domain</keyword>
<dbReference type="InterPro" id="IPR037961">
    <property type="entry name" value="SH3PXD2_PX"/>
</dbReference>
<evidence type="ECO:0000256" key="1">
    <source>
        <dbReference type="ARBA" id="ARBA00004188"/>
    </source>
</evidence>
<feature type="domain" description="SH3" evidence="12">
    <location>
        <begin position="452"/>
        <end position="511"/>
    </location>
</feature>
<keyword evidence="9" id="KW-0966">Cell projection</keyword>
<feature type="compositionally biased region" description="Basic and acidic residues" evidence="11">
    <location>
        <begin position="130"/>
        <end position="146"/>
    </location>
</feature>
<evidence type="ECO:0000313" key="15">
    <source>
        <dbReference type="Proteomes" id="UP000275408"/>
    </source>
</evidence>
<evidence type="ECO:0000256" key="11">
    <source>
        <dbReference type="SAM" id="MobiDB-lite"/>
    </source>
</evidence>
<gene>
    <name evidence="14" type="ORF">pdam_00009782</name>
</gene>
<feature type="region of interest" description="Disordered" evidence="11">
    <location>
        <begin position="509"/>
        <end position="560"/>
    </location>
</feature>
<dbReference type="SMART" id="SM00312">
    <property type="entry name" value="PX"/>
    <property type="match status" value="1"/>
</dbReference>
<evidence type="ECO:0000256" key="2">
    <source>
        <dbReference type="ARBA" id="ARBA00004496"/>
    </source>
</evidence>
<dbReference type="SUPFAM" id="SSF50044">
    <property type="entry name" value="SH3-domain"/>
    <property type="match status" value="6"/>
</dbReference>
<dbReference type="SUPFAM" id="SSF64268">
    <property type="entry name" value="PX domain"/>
    <property type="match status" value="1"/>
</dbReference>
<keyword evidence="5" id="KW-0963">Cytoplasm</keyword>
<organism evidence="14 15">
    <name type="scientific">Pocillopora damicornis</name>
    <name type="common">Cauliflower coral</name>
    <name type="synonym">Millepora damicornis</name>
    <dbReference type="NCBI Taxonomy" id="46731"/>
    <lineage>
        <taxon>Eukaryota</taxon>
        <taxon>Metazoa</taxon>
        <taxon>Cnidaria</taxon>
        <taxon>Anthozoa</taxon>
        <taxon>Hexacorallia</taxon>
        <taxon>Scleractinia</taxon>
        <taxon>Astrocoeniina</taxon>
        <taxon>Pocilloporidae</taxon>
        <taxon>Pocillopora</taxon>
    </lineage>
</organism>
<dbReference type="Pfam" id="PF00018">
    <property type="entry name" value="SH3_1"/>
    <property type="match status" value="5"/>
</dbReference>
<dbReference type="GO" id="GO:0002102">
    <property type="term" value="C:podosome"/>
    <property type="evidence" value="ECO:0007669"/>
    <property type="project" value="UniProtKB-SubCell"/>
</dbReference>
<dbReference type="CDD" id="cd12016">
    <property type="entry name" value="SH3_Tks_2"/>
    <property type="match status" value="1"/>
</dbReference>
<feature type="domain" description="SH3" evidence="12">
    <location>
        <begin position="152"/>
        <end position="211"/>
    </location>
</feature>
<feature type="domain" description="SH3" evidence="12">
    <location>
        <begin position="693"/>
        <end position="752"/>
    </location>
</feature>
<keyword evidence="6" id="KW-0597">Phosphoprotein</keyword>
<feature type="domain" description="SH3" evidence="12">
    <location>
        <begin position="223"/>
        <end position="282"/>
    </location>
</feature>
<comment type="similarity">
    <text evidence="3">Belongs to the SH3PXD2 family.</text>
</comment>
<dbReference type="Gene3D" id="3.30.1520.10">
    <property type="entry name" value="Phox-like domain"/>
    <property type="match status" value="1"/>
</dbReference>
<feature type="domain" description="SH3" evidence="12">
    <location>
        <begin position="362"/>
        <end position="422"/>
    </location>
</feature>
<evidence type="ECO:0008006" key="16">
    <source>
        <dbReference type="Google" id="ProtNLM"/>
    </source>
</evidence>
<proteinExistence type="inferred from homology"/>
<feature type="domain" description="SH3" evidence="12">
    <location>
        <begin position="612"/>
        <end position="672"/>
    </location>
</feature>
<dbReference type="Gene3D" id="2.30.30.40">
    <property type="entry name" value="SH3 Domains"/>
    <property type="match status" value="6"/>
</dbReference>
<evidence type="ECO:0000259" key="12">
    <source>
        <dbReference type="PROSITE" id="PS50002"/>
    </source>
</evidence>
<dbReference type="GO" id="GO:0035091">
    <property type="term" value="F:phosphatidylinositol binding"/>
    <property type="evidence" value="ECO:0007669"/>
    <property type="project" value="InterPro"/>
</dbReference>
<reference evidence="14 15" key="1">
    <citation type="journal article" date="2018" name="Sci. Rep.">
        <title>Comparative analysis of the Pocillopora damicornis genome highlights role of immune system in coral evolution.</title>
        <authorList>
            <person name="Cunning R."/>
            <person name="Bay R.A."/>
            <person name="Gillette P."/>
            <person name="Baker A.C."/>
            <person name="Traylor-Knowles N."/>
        </authorList>
    </citation>
    <scope>NUCLEOTIDE SEQUENCE [LARGE SCALE GENOMIC DNA]</scope>
    <source>
        <strain evidence="14">RSMAS</strain>
        <tissue evidence="14">Whole animal</tissue>
    </source>
</reference>
<dbReference type="InterPro" id="IPR036028">
    <property type="entry name" value="SH3-like_dom_sf"/>
</dbReference>
<dbReference type="InterPro" id="IPR036871">
    <property type="entry name" value="PX_dom_sf"/>
</dbReference>
<dbReference type="STRING" id="46731.A0A3M6UZN7"/>
<keyword evidence="7" id="KW-0677">Repeat</keyword>
<dbReference type="FunFam" id="2.30.30.40:FF:000082">
    <property type="entry name" value="SH3 and PX domain-containing protein 2B"/>
    <property type="match status" value="1"/>
</dbReference>
<protein>
    <recommendedName>
        <fullName evidence="16">SH3 and PX domain-containing protein 2A</fullName>
    </recommendedName>
</protein>
<keyword evidence="15" id="KW-1185">Reference proteome</keyword>
<comment type="subcellular location">
    <subcellularLocation>
        <location evidence="1">Cell projection</location>
        <location evidence="1">Podosome</location>
    </subcellularLocation>
    <subcellularLocation>
        <location evidence="2">Cytoplasm</location>
    </subcellularLocation>
</comment>
<evidence type="ECO:0000256" key="5">
    <source>
        <dbReference type="ARBA" id="ARBA00022490"/>
    </source>
</evidence>
<dbReference type="Pfam" id="PF00787">
    <property type="entry name" value="PX"/>
    <property type="match status" value="1"/>
</dbReference>
<feature type="region of interest" description="Disordered" evidence="11">
    <location>
        <begin position="298"/>
        <end position="336"/>
    </location>
</feature>
<evidence type="ECO:0000256" key="4">
    <source>
        <dbReference type="ARBA" id="ARBA00022443"/>
    </source>
</evidence>